<evidence type="ECO:0008006" key="2">
    <source>
        <dbReference type="Google" id="ProtNLM"/>
    </source>
</evidence>
<gene>
    <name evidence="1" type="ORF">METZ01_LOCUS217154</name>
</gene>
<accession>A0A382FMQ0</accession>
<dbReference type="GO" id="GO:0005829">
    <property type="term" value="C:cytosol"/>
    <property type="evidence" value="ECO:0007669"/>
    <property type="project" value="TreeGrafter"/>
</dbReference>
<name>A0A382FMQ0_9ZZZZ</name>
<sequence length="176" mass="18089">MDSPWVDGIIAAPMNQRPIIIAVIGGSNAAQKDLDAAYQVGLELAKRGAIVLCGGMTGVMEAVCKGAKEAGGTTVGIMPGNNVEDANDYIDIAIPTGLGYARNAIVAGSGRAIIAIDGAYGTLSEIGHGLGDGTPIVGLNTWRLIIDGKEDTTIERANNPLDAVEKALAYAEARRV</sequence>
<dbReference type="Gene3D" id="3.40.50.450">
    <property type="match status" value="1"/>
</dbReference>
<dbReference type="Pfam" id="PF18306">
    <property type="entry name" value="LDcluster4"/>
    <property type="match status" value="1"/>
</dbReference>
<dbReference type="NCBIfam" id="TIGR00725">
    <property type="entry name" value="TIGR00725 family protein"/>
    <property type="match status" value="1"/>
</dbReference>
<dbReference type="InterPro" id="IPR052341">
    <property type="entry name" value="LOG_family_nucleotidases"/>
</dbReference>
<proteinExistence type="predicted"/>
<dbReference type="AlphaFoldDB" id="A0A382FMQ0"/>
<dbReference type="InterPro" id="IPR041164">
    <property type="entry name" value="LDcluster4"/>
</dbReference>
<evidence type="ECO:0000313" key="1">
    <source>
        <dbReference type="EMBL" id="SVB64300.1"/>
    </source>
</evidence>
<dbReference type="SUPFAM" id="SSF102405">
    <property type="entry name" value="MCP/YpsA-like"/>
    <property type="match status" value="1"/>
</dbReference>
<organism evidence="1">
    <name type="scientific">marine metagenome</name>
    <dbReference type="NCBI Taxonomy" id="408172"/>
    <lineage>
        <taxon>unclassified sequences</taxon>
        <taxon>metagenomes</taxon>
        <taxon>ecological metagenomes</taxon>
    </lineage>
</organism>
<dbReference type="PANTHER" id="PTHR43393">
    <property type="entry name" value="CYTOKININ RIBOSIDE 5'-MONOPHOSPHATE PHOSPHORIBOHYDROLASE"/>
    <property type="match status" value="1"/>
</dbReference>
<dbReference type="PANTHER" id="PTHR43393:SF3">
    <property type="entry name" value="LYSINE DECARBOXYLASE-LIKE PROTEIN"/>
    <property type="match status" value="1"/>
</dbReference>
<reference evidence="1" key="1">
    <citation type="submission" date="2018-05" db="EMBL/GenBank/DDBJ databases">
        <authorList>
            <person name="Lanie J.A."/>
            <person name="Ng W.-L."/>
            <person name="Kazmierczak K.M."/>
            <person name="Andrzejewski T.M."/>
            <person name="Davidsen T.M."/>
            <person name="Wayne K.J."/>
            <person name="Tettelin H."/>
            <person name="Glass J.I."/>
            <person name="Rusch D."/>
            <person name="Podicherti R."/>
            <person name="Tsui H.-C.T."/>
            <person name="Winkler M.E."/>
        </authorList>
    </citation>
    <scope>NUCLEOTIDE SEQUENCE</scope>
</reference>
<dbReference type="InterPro" id="IPR005268">
    <property type="entry name" value="CHP00725"/>
</dbReference>
<dbReference type="EMBL" id="UINC01050847">
    <property type="protein sequence ID" value="SVB64300.1"/>
    <property type="molecule type" value="Genomic_DNA"/>
</dbReference>
<protein>
    <recommendedName>
        <fullName evidence="2">TIGR00725 family protein</fullName>
    </recommendedName>
</protein>